<dbReference type="Gene3D" id="3.40.50.10320">
    <property type="entry name" value="LmbE-like"/>
    <property type="match status" value="1"/>
</dbReference>
<dbReference type="EMBL" id="VUOB01000047">
    <property type="protein sequence ID" value="KAA2257083.1"/>
    <property type="molecule type" value="Genomic_DNA"/>
</dbReference>
<dbReference type="GO" id="GO:0016137">
    <property type="term" value="P:glycoside metabolic process"/>
    <property type="evidence" value="ECO:0007669"/>
    <property type="project" value="UniProtKB-ARBA"/>
</dbReference>
<reference evidence="5 6" key="1">
    <citation type="submission" date="2019-09" db="EMBL/GenBank/DDBJ databases">
        <title>Goodfellowia gen. nov., a new genus of the Pseudonocardineae related to Actinoalloteichus, containing Goodfellowia coeruleoviolacea gen. nov., comb. nov. gen. nov., comb. nov.</title>
        <authorList>
            <person name="Labeda D."/>
        </authorList>
    </citation>
    <scope>NUCLEOTIDE SEQUENCE [LARGE SCALE GENOMIC DNA]</scope>
    <source>
        <strain evidence="5 6">AN110305</strain>
    </source>
</reference>
<evidence type="ECO:0000313" key="6">
    <source>
        <dbReference type="Proteomes" id="UP000323454"/>
    </source>
</evidence>
<dbReference type="InterPro" id="IPR024078">
    <property type="entry name" value="LmbE-like_dom_sf"/>
</dbReference>
<dbReference type="PANTHER" id="PTHR12993">
    <property type="entry name" value="N-ACETYLGLUCOSAMINYL-PHOSPHATIDYLINOSITOL DE-N-ACETYLASE-RELATED"/>
    <property type="match status" value="1"/>
</dbReference>
<dbReference type="PROSITE" id="PS51257">
    <property type="entry name" value="PROKAR_LIPOPROTEIN"/>
    <property type="match status" value="1"/>
</dbReference>
<reference evidence="5 6" key="2">
    <citation type="submission" date="2019-09" db="EMBL/GenBank/DDBJ databases">
        <authorList>
            <person name="Jin C."/>
        </authorList>
    </citation>
    <scope>NUCLEOTIDE SEQUENCE [LARGE SCALE GENOMIC DNA]</scope>
    <source>
        <strain evidence="5 6">AN110305</strain>
    </source>
</reference>
<organism evidence="5 6">
    <name type="scientific">Solihabitans fulvus</name>
    <dbReference type="NCBI Taxonomy" id="1892852"/>
    <lineage>
        <taxon>Bacteria</taxon>
        <taxon>Bacillati</taxon>
        <taxon>Actinomycetota</taxon>
        <taxon>Actinomycetes</taxon>
        <taxon>Pseudonocardiales</taxon>
        <taxon>Pseudonocardiaceae</taxon>
        <taxon>Solihabitans</taxon>
    </lineage>
</organism>
<keyword evidence="3" id="KW-0732">Signal</keyword>
<name>A0A5B2X1J6_9PSEU</name>
<dbReference type="InterPro" id="IPR003737">
    <property type="entry name" value="GlcNAc_PI_deacetylase-related"/>
</dbReference>
<evidence type="ECO:0000256" key="1">
    <source>
        <dbReference type="ARBA" id="ARBA00022833"/>
    </source>
</evidence>
<dbReference type="OrthoDB" id="6064917at2"/>
<protein>
    <recommendedName>
        <fullName evidence="4">PLL-like beta propeller domain-containing protein</fullName>
    </recommendedName>
</protein>
<dbReference type="GO" id="GO:0016811">
    <property type="term" value="F:hydrolase activity, acting on carbon-nitrogen (but not peptide) bonds, in linear amides"/>
    <property type="evidence" value="ECO:0007669"/>
    <property type="project" value="TreeGrafter"/>
</dbReference>
<dbReference type="Pfam" id="PF02585">
    <property type="entry name" value="PIG-L"/>
    <property type="match status" value="1"/>
</dbReference>
<keyword evidence="6" id="KW-1185">Reference proteome</keyword>
<evidence type="ECO:0000259" key="4">
    <source>
        <dbReference type="Pfam" id="PF26607"/>
    </source>
</evidence>
<dbReference type="Proteomes" id="UP000323454">
    <property type="component" value="Unassembled WGS sequence"/>
</dbReference>
<keyword evidence="1" id="KW-0862">Zinc</keyword>
<dbReference type="InterPro" id="IPR058502">
    <property type="entry name" value="PLL-like_beta-prop"/>
</dbReference>
<evidence type="ECO:0000256" key="2">
    <source>
        <dbReference type="SAM" id="MobiDB-lite"/>
    </source>
</evidence>
<proteinExistence type="predicted"/>
<dbReference type="AlphaFoldDB" id="A0A5B2X1J6"/>
<accession>A0A5B2X1J6</accession>
<gene>
    <name evidence="5" type="ORF">F0L68_25395</name>
</gene>
<feature type="domain" description="PLL-like beta propeller" evidence="4">
    <location>
        <begin position="366"/>
        <end position="626"/>
    </location>
</feature>
<feature type="region of interest" description="Disordered" evidence="2">
    <location>
        <begin position="391"/>
        <end position="415"/>
    </location>
</feature>
<dbReference type="Pfam" id="PF26607">
    <property type="entry name" value="DUF8189"/>
    <property type="match status" value="1"/>
</dbReference>
<sequence length="647" mass="68976">MRAEQGRLNSFRAVAACLLAVLVVACASPRDQRPTDPGRSVLLQVVAHQDDDILFMNPDVATGVRAGRPTVTVFLTAGEANVADRAGYAASRQIGSRAAYAAMAGTGDHWRAEVITMDNDHQAELYTLIDKPQVRLVFLNLPEDTDRQASGGPRALTKLWDDRANAYLTRTLVPTGGVVTRSYAYNHLALVQAITDLFQRFDPTVVRAQDPRPDQRSTTNWRPFHDHPDHVMAARFTGEALADYRASGRNPGLVELNYRDYNIAEAPQNVAGTALADKARYFAGYTANDPLVSKQDLAGIYAAWQSRMYLRWARGTSWAGVDANDRPVAFVARGAGVVGWAQRADGSWGRQAGPRDGGGPLAPAIAVVRDNGKRLHLFARRLDNDEIVTTDQEGDGWNGGWRSLGNPNDRSGQARRGEVGVPAAAVDGDGRITVFTRNGNGGVSALAQTGRDGSWQRDWRDLGGTDVQDGLAARAGDDGRIELFASTRDRVLHWAQPRGGAELAADPGFASVAPTAAPALARRTDGRLTVAYPVAGTGQLAVSSQDAAHGWGRPPVLSGPPGGVGGVGAVDTRRGVLVVGRDNGLGVTTCLLGADDRCPGWTAQGGETVDGETAAVTTSADADTTLLTFGLDGRLLVNQRQRWQAVD</sequence>
<dbReference type="SUPFAM" id="SSF102588">
    <property type="entry name" value="LmbE-like"/>
    <property type="match status" value="1"/>
</dbReference>
<evidence type="ECO:0000256" key="3">
    <source>
        <dbReference type="SAM" id="SignalP"/>
    </source>
</evidence>
<comment type="caution">
    <text evidence="5">The sequence shown here is derived from an EMBL/GenBank/DDBJ whole genome shotgun (WGS) entry which is preliminary data.</text>
</comment>
<feature type="signal peptide" evidence="3">
    <location>
        <begin position="1"/>
        <end position="27"/>
    </location>
</feature>
<evidence type="ECO:0000313" key="5">
    <source>
        <dbReference type="EMBL" id="KAA2257083.1"/>
    </source>
</evidence>
<feature type="chain" id="PRO_5022829299" description="PLL-like beta propeller domain-containing protein" evidence="3">
    <location>
        <begin position="28"/>
        <end position="647"/>
    </location>
</feature>
<dbReference type="Gene3D" id="2.120.10.70">
    <property type="entry name" value="Fucose-specific lectin"/>
    <property type="match status" value="1"/>
</dbReference>
<dbReference type="RefSeq" id="WP_149852316.1">
    <property type="nucleotide sequence ID" value="NZ_VUOB01000047.1"/>
</dbReference>
<dbReference type="PANTHER" id="PTHR12993:SF26">
    <property type="entry name" value="1D-MYO-INOSITOL 2-ACETAMIDO-2-DEOXY-ALPHA-D-GLUCOPYRANOSIDE DEACETYLASE"/>
    <property type="match status" value="1"/>
</dbReference>
<dbReference type="SUPFAM" id="SSF89372">
    <property type="entry name" value="Fucose-specific lectin"/>
    <property type="match status" value="1"/>
</dbReference>